<evidence type="ECO:0000256" key="5">
    <source>
        <dbReference type="ARBA" id="ARBA00022840"/>
    </source>
</evidence>
<evidence type="ECO:0000259" key="6">
    <source>
        <dbReference type="Pfam" id="PF13086"/>
    </source>
</evidence>
<dbReference type="Pfam" id="PF13087">
    <property type="entry name" value="AAA_12"/>
    <property type="match status" value="1"/>
</dbReference>
<dbReference type="InterPro" id="IPR041677">
    <property type="entry name" value="DNA2/NAM7_AAA_11"/>
</dbReference>
<evidence type="ECO:0000256" key="2">
    <source>
        <dbReference type="ARBA" id="ARBA00022741"/>
    </source>
</evidence>
<evidence type="ECO:0008006" key="9">
    <source>
        <dbReference type="Google" id="ProtNLM"/>
    </source>
</evidence>
<keyword evidence="3" id="KW-0378">Hydrolase</keyword>
<dbReference type="PANTHER" id="PTHR43788">
    <property type="entry name" value="DNA2/NAM7 HELICASE FAMILY MEMBER"/>
    <property type="match status" value="1"/>
</dbReference>
<dbReference type="Pfam" id="PF13086">
    <property type="entry name" value="AAA_11"/>
    <property type="match status" value="2"/>
</dbReference>
<feature type="domain" description="DNA2/NAM7 helicase-like C-terminal" evidence="7">
    <location>
        <begin position="390"/>
        <end position="467"/>
    </location>
</feature>
<reference evidence="8" key="1">
    <citation type="submission" date="2011-04" db="EMBL/GenBank/DDBJ databases">
        <title>Evolution of plant cell wall degrading machinery underlies the functional diversity of forest fungi.</title>
        <authorList>
            <consortium name="US DOE Joint Genome Institute (JGI-PGF)"/>
            <person name="Eastwood D.C."/>
            <person name="Floudas D."/>
            <person name="Binder M."/>
            <person name="Majcherczyk A."/>
            <person name="Schneider P."/>
            <person name="Aerts A."/>
            <person name="Asiegbu F.O."/>
            <person name="Baker S.E."/>
            <person name="Barry K."/>
            <person name="Bendiksby M."/>
            <person name="Blumentritt M."/>
            <person name="Coutinho P.M."/>
            <person name="Cullen D."/>
            <person name="Cullen D."/>
            <person name="Gathman A."/>
            <person name="Goodell B."/>
            <person name="Henrissat B."/>
            <person name="Ihrmark K."/>
            <person name="Kauserud H."/>
            <person name="Kohler A."/>
            <person name="LaButti K."/>
            <person name="Lapidus A."/>
            <person name="Lavin J.L."/>
            <person name="Lee Y.-H."/>
            <person name="Lindquist E."/>
            <person name="Lilly W."/>
            <person name="Lucas S."/>
            <person name="Morin E."/>
            <person name="Murat C."/>
            <person name="Oguiza J.A."/>
            <person name="Park J."/>
            <person name="Pisabarro A.G."/>
            <person name="Riley R."/>
            <person name="Rosling A."/>
            <person name="Salamov A."/>
            <person name="Schmidt O."/>
            <person name="Schmutz J."/>
            <person name="Skrede I."/>
            <person name="Stenlid J."/>
            <person name="Wiebenga A."/>
            <person name="Xie X."/>
            <person name="Kues U."/>
            <person name="Hibbett D.S."/>
            <person name="Hoffmeister D."/>
            <person name="Hogberg N."/>
            <person name="Martin F."/>
            <person name="Grigoriev I.V."/>
            <person name="Watkinson S.C."/>
        </authorList>
    </citation>
    <scope>NUCLEOTIDE SEQUENCE</scope>
    <source>
        <strain evidence="8">S7.9</strain>
    </source>
</reference>
<proteinExistence type="inferred from homology"/>
<dbReference type="Proteomes" id="UP000008064">
    <property type="component" value="Unassembled WGS sequence"/>
</dbReference>
<feature type="domain" description="DNA2/NAM7 helicase helicase" evidence="6">
    <location>
        <begin position="190"/>
        <end position="259"/>
    </location>
</feature>
<dbReference type="RefSeq" id="XP_007318501.1">
    <property type="nucleotide sequence ID" value="XM_007318439.1"/>
</dbReference>
<dbReference type="HOGENOM" id="CLU_010083_1_0_1"/>
<dbReference type="OrthoDB" id="6513042at2759"/>
<keyword evidence="2" id="KW-0547">Nucleotide-binding</keyword>
<gene>
    <name evidence="8" type="ORF">SERLADRAFT_467863</name>
</gene>
<evidence type="ECO:0000256" key="3">
    <source>
        <dbReference type="ARBA" id="ARBA00022801"/>
    </source>
</evidence>
<dbReference type="KEGG" id="sla:SERLADRAFT_467863"/>
<dbReference type="GO" id="GO:0016787">
    <property type="term" value="F:hydrolase activity"/>
    <property type="evidence" value="ECO:0007669"/>
    <property type="project" value="UniProtKB-KW"/>
</dbReference>
<evidence type="ECO:0000256" key="1">
    <source>
        <dbReference type="ARBA" id="ARBA00007913"/>
    </source>
</evidence>
<accession>F8NX07</accession>
<dbReference type="GeneID" id="18819305"/>
<dbReference type="GO" id="GO:0043139">
    <property type="term" value="F:5'-3' DNA helicase activity"/>
    <property type="evidence" value="ECO:0007669"/>
    <property type="project" value="TreeGrafter"/>
</dbReference>
<evidence type="ECO:0000256" key="4">
    <source>
        <dbReference type="ARBA" id="ARBA00022806"/>
    </source>
</evidence>
<evidence type="ECO:0000259" key="7">
    <source>
        <dbReference type="Pfam" id="PF13087"/>
    </source>
</evidence>
<dbReference type="InterPro" id="IPR041679">
    <property type="entry name" value="DNA2/NAM7-like_C"/>
</dbReference>
<sequence>MEDRLAKVPVVHTTNFTDEVLSFLAKSTQDSFRLDQMKPTVQTHKFNTTWNDQKNHLKATADRYQNVIRKSGNQTVRVTVEDPSTAGKYKLQGTVANAMGSGANLALSGNLGGKMIGTITTIGRDGPTAADSARTIAILQFLQGKKKIKQENPWIERIWLMSDEFKWPEVWSAEPQISSRFNPKSASRPLNSSQTSAVEHMLSQTNDTRITLIQGPPGTGKTTVIASFVQAALRRGQNGIWLVAQSNVAVKNIAEKLADFGILDWKLFVSNDFIEFWHEHLYTDIRSNVILGDELLDPGIVKDLTNCRVILCTLSMLSKRALRDRGITRVVPLSTLVVDEASQIELGGYIPVFNLFTSIRKVCFIGDDKQLPPYGQEDIQDLKSVFEVEHLHSDTIFLDTQYRMPPQVGDFISQAIYDGKLQSNEFHQVTTDSMACYFVDVSLGQEESFGTSWKNAEECKAVLQIATIL</sequence>
<dbReference type="CDD" id="cd17934">
    <property type="entry name" value="DEXXQc_Upf1-like"/>
    <property type="match status" value="1"/>
</dbReference>
<feature type="non-terminal residue" evidence="8">
    <location>
        <position position="469"/>
    </location>
</feature>
<name>F8NX07_SERL9</name>
<keyword evidence="4" id="KW-0347">Helicase</keyword>
<keyword evidence="5" id="KW-0067">ATP-binding</keyword>
<dbReference type="SUPFAM" id="SSF52540">
    <property type="entry name" value="P-loop containing nucleoside triphosphate hydrolases"/>
    <property type="match status" value="1"/>
</dbReference>
<dbReference type="GO" id="GO:0005524">
    <property type="term" value="F:ATP binding"/>
    <property type="evidence" value="ECO:0007669"/>
    <property type="project" value="UniProtKB-KW"/>
</dbReference>
<protein>
    <recommendedName>
        <fullName evidence="9">DNA2/NAM7 helicase helicase domain-containing protein</fullName>
    </recommendedName>
</protein>
<feature type="domain" description="DNA2/NAM7 helicase helicase" evidence="6">
    <location>
        <begin position="304"/>
        <end position="373"/>
    </location>
</feature>
<dbReference type="PANTHER" id="PTHR43788:SF8">
    <property type="entry name" value="DNA-BINDING PROTEIN SMUBP-2"/>
    <property type="match status" value="1"/>
</dbReference>
<evidence type="ECO:0000313" key="8">
    <source>
        <dbReference type="EMBL" id="EGO24482.1"/>
    </source>
</evidence>
<comment type="similarity">
    <text evidence="1">Belongs to the DNA2/NAM7 helicase family.</text>
</comment>
<organism>
    <name type="scientific">Serpula lacrymans var. lacrymans (strain S7.9)</name>
    <name type="common">Dry rot fungus</name>
    <dbReference type="NCBI Taxonomy" id="578457"/>
    <lineage>
        <taxon>Eukaryota</taxon>
        <taxon>Fungi</taxon>
        <taxon>Dikarya</taxon>
        <taxon>Basidiomycota</taxon>
        <taxon>Agaricomycotina</taxon>
        <taxon>Agaricomycetes</taxon>
        <taxon>Agaricomycetidae</taxon>
        <taxon>Boletales</taxon>
        <taxon>Coniophorineae</taxon>
        <taxon>Serpulaceae</taxon>
        <taxon>Serpula</taxon>
    </lineage>
</organism>
<dbReference type="InterPro" id="IPR027417">
    <property type="entry name" value="P-loop_NTPase"/>
</dbReference>
<dbReference type="InterPro" id="IPR050534">
    <property type="entry name" value="Coronavir_polyprotein_1ab"/>
</dbReference>
<dbReference type="Gene3D" id="3.40.50.300">
    <property type="entry name" value="P-loop containing nucleotide triphosphate hydrolases"/>
    <property type="match status" value="2"/>
</dbReference>
<dbReference type="AlphaFoldDB" id="F8NX07"/>
<dbReference type="EMBL" id="GL945434">
    <property type="protein sequence ID" value="EGO24482.1"/>
    <property type="molecule type" value="Genomic_DNA"/>
</dbReference>